<dbReference type="AlphaFoldDB" id="A0A315V0L5"/>
<dbReference type="InterPro" id="IPR034609">
    <property type="entry name" value="Syce2"/>
</dbReference>
<name>A0A315V0L5_GAMAF</name>
<proteinExistence type="predicted"/>
<dbReference type="GO" id="GO:0000801">
    <property type="term" value="C:central element"/>
    <property type="evidence" value="ECO:0007669"/>
    <property type="project" value="InterPro"/>
</dbReference>
<keyword evidence="2" id="KW-0472">Membrane</keyword>
<keyword evidence="2" id="KW-1133">Transmembrane helix</keyword>
<evidence type="ECO:0008006" key="5">
    <source>
        <dbReference type="Google" id="ProtNLM"/>
    </source>
</evidence>
<feature type="coiled-coil region" evidence="1">
    <location>
        <begin position="214"/>
        <end position="241"/>
    </location>
</feature>
<gene>
    <name evidence="3" type="ORF">CCH79_00012782</name>
</gene>
<comment type="caution">
    <text evidence="3">The sequence shown here is derived from an EMBL/GenBank/DDBJ whole genome shotgun (WGS) entry which is preliminary data.</text>
</comment>
<dbReference type="PANTHER" id="PTHR28398:SF1">
    <property type="entry name" value="SYNAPTONEMAL COMPLEX CENTRAL ELEMENT PROTEIN 2"/>
    <property type="match status" value="1"/>
</dbReference>
<dbReference type="Proteomes" id="UP000250572">
    <property type="component" value="Unassembled WGS sequence"/>
</dbReference>
<evidence type="ECO:0000256" key="2">
    <source>
        <dbReference type="SAM" id="Phobius"/>
    </source>
</evidence>
<keyword evidence="1" id="KW-0175">Coiled coil</keyword>
<organism evidence="3 4">
    <name type="scientific">Gambusia affinis</name>
    <name type="common">Western mosquitofish</name>
    <name type="synonym">Heterandria affinis</name>
    <dbReference type="NCBI Taxonomy" id="33528"/>
    <lineage>
        <taxon>Eukaryota</taxon>
        <taxon>Metazoa</taxon>
        <taxon>Chordata</taxon>
        <taxon>Craniata</taxon>
        <taxon>Vertebrata</taxon>
        <taxon>Euteleostomi</taxon>
        <taxon>Actinopterygii</taxon>
        <taxon>Neopterygii</taxon>
        <taxon>Teleostei</taxon>
        <taxon>Neoteleostei</taxon>
        <taxon>Acanthomorphata</taxon>
        <taxon>Ovalentaria</taxon>
        <taxon>Atherinomorphae</taxon>
        <taxon>Cyprinodontiformes</taxon>
        <taxon>Poeciliidae</taxon>
        <taxon>Poeciliinae</taxon>
        <taxon>Gambusia</taxon>
    </lineage>
</organism>
<reference evidence="3 4" key="1">
    <citation type="journal article" date="2018" name="G3 (Bethesda)">
        <title>A High-Quality Reference Genome for the Invasive Mosquitofish Gambusia affinis Using a Chicago Library.</title>
        <authorList>
            <person name="Hoffberg S.L."/>
            <person name="Troendle N.J."/>
            <person name="Glenn T.C."/>
            <person name="Mahmud O."/>
            <person name="Louha S."/>
            <person name="Chalopin D."/>
            <person name="Bennetzen J.L."/>
            <person name="Mauricio R."/>
        </authorList>
    </citation>
    <scope>NUCLEOTIDE SEQUENCE [LARGE SCALE GENOMIC DNA]</scope>
    <source>
        <strain evidence="3">NE01/NJP1002.9</strain>
        <tissue evidence="3">Muscle</tissue>
    </source>
</reference>
<protein>
    <recommendedName>
        <fullName evidence="5">Synaptonemal complex central element protein 2</fullName>
    </recommendedName>
</protein>
<keyword evidence="4" id="KW-1185">Reference proteome</keyword>
<keyword evidence="2" id="KW-0812">Transmembrane</keyword>
<sequence length="257" mass="29252">MLRGLGKKEGMYGMTDISGLANGLSLTGVMGMIMSSWFHTWKAFGWEWLRDGGQEELCCGAYVLPLTESGTCYIQHEIFNEVTDDRVRHSNNNQGSHDEANMDFFFDDLPASSLSTPKKGHEDSLMVEDTDCDLSRNKSSSVSMTEIQEHHGSSYIDDISKRAQEMVEKLNHERTRDQEMMDSFQKQLTEKVTEMCQLIKEEMFTIYELNSNEIQVKLQELSEVLENCSKLEHELLEASQALACLKDGLDINQRAEP</sequence>
<accession>A0A315V0L5</accession>
<evidence type="ECO:0000256" key="1">
    <source>
        <dbReference type="SAM" id="Coils"/>
    </source>
</evidence>
<dbReference type="GO" id="GO:0007130">
    <property type="term" value="P:synaptonemal complex assembly"/>
    <property type="evidence" value="ECO:0007669"/>
    <property type="project" value="InterPro"/>
</dbReference>
<dbReference type="PANTHER" id="PTHR28398">
    <property type="entry name" value="SYNAPTONEMAL COMPLEX CENTRAL ELEMENT PROTEIN 2"/>
    <property type="match status" value="1"/>
</dbReference>
<dbReference type="EMBL" id="NHOQ01002459">
    <property type="protein sequence ID" value="PWA16832.1"/>
    <property type="molecule type" value="Genomic_DNA"/>
</dbReference>
<evidence type="ECO:0000313" key="3">
    <source>
        <dbReference type="EMBL" id="PWA16832.1"/>
    </source>
</evidence>
<feature type="transmembrane region" description="Helical" evidence="2">
    <location>
        <begin position="20"/>
        <end position="40"/>
    </location>
</feature>
<evidence type="ECO:0000313" key="4">
    <source>
        <dbReference type="Proteomes" id="UP000250572"/>
    </source>
</evidence>